<dbReference type="RefSeq" id="WP_196985569.1">
    <property type="nucleotide sequence ID" value="NZ_JADWYS010000001.1"/>
</dbReference>
<gene>
    <name evidence="2" type="primary">egtB</name>
    <name evidence="2" type="ORF">I5803_06525</name>
</gene>
<dbReference type="EMBL" id="JADWYS010000001">
    <property type="protein sequence ID" value="MBG9387665.1"/>
    <property type="molecule type" value="Genomic_DNA"/>
</dbReference>
<sequence>MPSLTPERVTASIDATDMRRAGRELLSLALMDARNHSLHLLSHFQPGDEAAQAGAPRRHEIERPWWIAGHLAWLAEYWIGRNPQRYLGPACPTDSVRLASIEPMADRWFNPAVVPASARWGMELPGHEAIKAYLLETLESTLELLDKTSDDDDALHFFRAALFHEDLRGEQLLMVAQALGVPVKLDIPGGMQQRDPLLVPSARWMLGSQPGGFVFDVEKWAHEVEVPEFEIDAQPVSWGQYVEFVDDGGYDRPEFWLPRGWEWLEREAGAEGRRGPRHVEQIGSASGAVMQTHFGRAARMAATQSAMHLSWWEADAWARWAGRRLPTEVEWEMAAHVAARRGFRWGDVREWTASTLRPWPGFTTDAWTIHTDFEAHWYFGRARVQRGASFATRARMKHPKFRSYALPERDGAFVGFRTCAL</sequence>
<reference evidence="2" key="1">
    <citation type="submission" date="2020-11" db="EMBL/GenBank/DDBJ databases">
        <title>Bacterial whole genome sequence for Caenimonas sp. DR4.4.</title>
        <authorList>
            <person name="Le V."/>
            <person name="Ko S.-R."/>
            <person name="Ahn C.-Y."/>
            <person name="Oh H.-M."/>
        </authorList>
    </citation>
    <scope>NUCLEOTIDE SEQUENCE</scope>
    <source>
        <strain evidence="2">DR4.4</strain>
    </source>
</reference>
<organism evidence="2 3">
    <name type="scientific">Caenimonas aquaedulcis</name>
    <dbReference type="NCBI Taxonomy" id="2793270"/>
    <lineage>
        <taxon>Bacteria</taxon>
        <taxon>Pseudomonadati</taxon>
        <taxon>Pseudomonadota</taxon>
        <taxon>Betaproteobacteria</taxon>
        <taxon>Burkholderiales</taxon>
        <taxon>Comamonadaceae</taxon>
        <taxon>Caenimonas</taxon>
    </lineage>
</organism>
<dbReference type="PANTHER" id="PTHR23150">
    <property type="entry name" value="SULFATASE MODIFYING FACTOR 1, 2"/>
    <property type="match status" value="1"/>
</dbReference>
<dbReference type="Gene3D" id="3.90.1580.10">
    <property type="entry name" value="paralog of FGE (formylglycine-generating enzyme)"/>
    <property type="match status" value="1"/>
</dbReference>
<dbReference type="SUPFAM" id="SSF56436">
    <property type="entry name" value="C-type lectin-like"/>
    <property type="match status" value="1"/>
</dbReference>
<dbReference type="InterPro" id="IPR016187">
    <property type="entry name" value="CTDL_fold"/>
</dbReference>
<evidence type="ECO:0000313" key="3">
    <source>
        <dbReference type="Proteomes" id="UP000651050"/>
    </source>
</evidence>
<dbReference type="InterPro" id="IPR005532">
    <property type="entry name" value="SUMF_dom"/>
</dbReference>
<dbReference type="PANTHER" id="PTHR23150:SF36">
    <property type="entry name" value="HERCYNINE OXYGENASE"/>
    <property type="match status" value="1"/>
</dbReference>
<comment type="caution">
    <text evidence="2">The sequence shown here is derived from an EMBL/GenBank/DDBJ whole genome shotgun (WGS) entry which is preliminary data.</text>
</comment>
<dbReference type="Proteomes" id="UP000651050">
    <property type="component" value="Unassembled WGS sequence"/>
</dbReference>
<keyword evidence="3" id="KW-1185">Reference proteome</keyword>
<evidence type="ECO:0000313" key="2">
    <source>
        <dbReference type="EMBL" id="MBG9387665.1"/>
    </source>
</evidence>
<accession>A0A931MGW2</accession>
<proteinExistence type="predicted"/>
<dbReference type="AlphaFoldDB" id="A0A931MGW2"/>
<protein>
    <submittedName>
        <fullName evidence="2">Ergothioneine biosynthesis protein EgtB</fullName>
    </submittedName>
</protein>
<feature type="domain" description="Sulfatase-modifying factor enzyme-like" evidence="1">
    <location>
        <begin position="213"/>
        <end position="347"/>
    </location>
</feature>
<dbReference type="InterPro" id="IPR042095">
    <property type="entry name" value="SUMF_sf"/>
</dbReference>
<name>A0A931MGW2_9BURK</name>
<dbReference type="InterPro" id="IPR051043">
    <property type="entry name" value="Sulfatase_Mod_Factor_Kinase"/>
</dbReference>
<dbReference type="Pfam" id="PF03781">
    <property type="entry name" value="FGE-sulfatase"/>
    <property type="match status" value="1"/>
</dbReference>
<evidence type="ECO:0000259" key="1">
    <source>
        <dbReference type="Pfam" id="PF03781"/>
    </source>
</evidence>